<keyword evidence="3" id="KW-1185">Reference proteome</keyword>
<evidence type="ECO:0000313" key="3">
    <source>
        <dbReference type="Proteomes" id="UP000030111"/>
    </source>
</evidence>
<keyword evidence="1" id="KW-0472">Membrane</keyword>
<gene>
    <name evidence="2" type="ORF">Q766_04625</name>
</gene>
<accession>A0A0A2MRN2</accession>
<organism evidence="2 3">
    <name type="scientific">Flavobacterium subsaxonicum WB 4.1-42 = DSM 21790</name>
    <dbReference type="NCBI Taxonomy" id="1121898"/>
    <lineage>
        <taxon>Bacteria</taxon>
        <taxon>Pseudomonadati</taxon>
        <taxon>Bacteroidota</taxon>
        <taxon>Flavobacteriia</taxon>
        <taxon>Flavobacteriales</taxon>
        <taxon>Flavobacteriaceae</taxon>
        <taxon>Flavobacterium</taxon>
    </lineage>
</organism>
<dbReference type="OrthoDB" id="6028159at2"/>
<sequence>MKTSKGLFGIGTSLLFVMLGVYLFTVKAHNPATENPELVKWVGIACTAFFGLVALAGIKMLITGSAK</sequence>
<evidence type="ECO:0000256" key="1">
    <source>
        <dbReference type="SAM" id="Phobius"/>
    </source>
</evidence>
<dbReference type="Proteomes" id="UP000030111">
    <property type="component" value="Unassembled WGS sequence"/>
</dbReference>
<keyword evidence="1" id="KW-1133">Transmembrane helix</keyword>
<dbReference type="AlphaFoldDB" id="A0A0A2MRN2"/>
<evidence type="ECO:0000313" key="2">
    <source>
        <dbReference type="EMBL" id="KGO94216.1"/>
    </source>
</evidence>
<comment type="caution">
    <text evidence="2">The sequence shown here is derived from an EMBL/GenBank/DDBJ whole genome shotgun (WGS) entry which is preliminary data.</text>
</comment>
<name>A0A0A2MRN2_9FLAO</name>
<protein>
    <submittedName>
        <fullName evidence="2">Uncharacterized protein</fullName>
    </submittedName>
</protein>
<dbReference type="STRING" id="1121898.GCA_000422725_01635"/>
<feature type="transmembrane region" description="Helical" evidence="1">
    <location>
        <begin position="7"/>
        <end position="26"/>
    </location>
</feature>
<keyword evidence="1" id="KW-0812">Transmembrane</keyword>
<reference evidence="2 3" key="1">
    <citation type="submission" date="2013-09" db="EMBL/GenBank/DDBJ databases">
        <authorList>
            <person name="Zeng Z."/>
            <person name="Chen C."/>
        </authorList>
    </citation>
    <scope>NUCLEOTIDE SEQUENCE [LARGE SCALE GENOMIC DNA]</scope>
    <source>
        <strain evidence="2 3">WB 4.1-42</strain>
    </source>
</reference>
<feature type="transmembrane region" description="Helical" evidence="1">
    <location>
        <begin position="38"/>
        <end position="62"/>
    </location>
</feature>
<dbReference type="RefSeq" id="WP_035754789.1">
    <property type="nucleotide sequence ID" value="NZ_AUGP01000017.1"/>
</dbReference>
<proteinExistence type="predicted"/>
<dbReference type="EMBL" id="JRLY01000002">
    <property type="protein sequence ID" value="KGO94216.1"/>
    <property type="molecule type" value="Genomic_DNA"/>
</dbReference>